<evidence type="ECO:0000256" key="4">
    <source>
        <dbReference type="ARBA" id="ARBA00022692"/>
    </source>
</evidence>
<keyword evidence="12" id="KW-1185">Reference proteome</keyword>
<comment type="caution">
    <text evidence="10">Lacks conserved residue(s) required for the propagation of feature annotation.</text>
</comment>
<dbReference type="InterPro" id="IPR004117">
    <property type="entry name" value="7tm6_olfct_rcpt"/>
</dbReference>
<organism evidence="11 12">
    <name type="scientific">Plutella xylostella</name>
    <name type="common">Diamondback moth</name>
    <name type="synonym">Plutella maculipennis</name>
    <dbReference type="NCBI Taxonomy" id="51655"/>
    <lineage>
        <taxon>Eukaryota</taxon>
        <taxon>Metazoa</taxon>
        <taxon>Ecdysozoa</taxon>
        <taxon>Arthropoda</taxon>
        <taxon>Hexapoda</taxon>
        <taxon>Insecta</taxon>
        <taxon>Pterygota</taxon>
        <taxon>Neoptera</taxon>
        <taxon>Endopterygota</taxon>
        <taxon>Lepidoptera</taxon>
        <taxon>Glossata</taxon>
        <taxon>Ditrysia</taxon>
        <taxon>Yponomeutoidea</taxon>
        <taxon>Plutellidae</taxon>
        <taxon>Plutella</taxon>
    </lineage>
</organism>
<evidence type="ECO:0000256" key="6">
    <source>
        <dbReference type="ARBA" id="ARBA00022989"/>
    </source>
</evidence>
<evidence type="ECO:0000256" key="10">
    <source>
        <dbReference type="RuleBase" id="RU351113"/>
    </source>
</evidence>
<feature type="transmembrane region" description="Helical" evidence="10">
    <location>
        <begin position="242"/>
        <end position="262"/>
    </location>
</feature>
<dbReference type="GO" id="GO:0005886">
    <property type="term" value="C:plasma membrane"/>
    <property type="evidence" value="ECO:0007669"/>
    <property type="project" value="UniProtKB-SubCell"/>
</dbReference>
<keyword evidence="9 10" id="KW-0807">Transducer</keyword>
<keyword evidence="6 10" id="KW-1133">Transmembrane helix</keyword>
<comment type="caution">
    <text evidence="11">The sequence shown here is derived from an EMBL/GenBank/DDBJ whole genome shotgun (WGS) entry which is preliminary data.</text>
</comment>
<proteinExistence type="inferred from homology"/>
<sequence>MFEKLLSKLEDPNYPLLGPNIKCLKFWGLLLPEEKTFMRKFYICVHSCMFCFMITEFIDIWYIGSDMNQLITNMKSTMLAIVSVNKVVTYLWWQKDWKNIMAYVTKADIEARTSTDEENREIITVYTRYCRRISYLYWLLTYTTAAAVIALPMSYWFSSSTYRDNVRDGTEDYYQVVSSWVPFNKNKLGGYLAASAVQSFATTYCGGWISSYDTNAIVIMVFFKAELQLIKNRYVKQFDSCLSPVMFLYMIACSVMLCSSLYQTTSQASFTQKLLTTPYLLLGVSQLFMYSWHGNEVSFMSNELIRGIYESGWWKKATVRREIILLVGTLDRPIEFTAGPFFNLTIAVFVRILKGAYSYYMIIIKK</sequence>
<keyword evidence="4 10" id="KW-0812">Transmembrane</keyword>
<dbReference type="Pfam" id="PF02949">
    <property type="entry name" value="7tm_6"/>
    <property type="match status" value="1"/>
</dbReference>
<keyword evidence="7 10" id="KW-0472">Membrane</keyword>
<evidence type="ECO:0000256" key="7">
    <source>
        <dbReference type="ARBA" id="ARBA00023136"/>
    </source>
</evidence>
<evidence type="ECO:0000313" key="11">
    <source>
        <dbReference type="EMBL" id="CAG9132563.1"/>
    </source>
</evidence>
<gene>
    <name evidence="11" type="ORF">PLXY2_LOCUS10764</name>
</gene>
<dbReference type="EMBL" id="CAJHNJ030000050">
    <property type="protein sequence ID" value="CAG9132563.1"/>
    <property type="molecule type" value="Genomic_DNA"/>
</dbReference>
<keyword evidence="2" id="KW-1003">Cell membrane</keyword>
<keyword evidence="8 10" id="KW-0675">Receptor</keyword>
<evidence type="ECO:0000256" key="5">
    <source>
        <dbReference type="ARBA" id="ARBA00022725"/>
    </source>
</evidence>
<evidence type="ECO:0000313" key="12">
    <source>
        <dbReference type="Proteomes" id="UP000653454"/>
    </source>
</evidence>
<reference evidence="11" key="1">
    <citation type="submission" date="2020-11" db="EMBL/GenBank/DDBJ databases">
        <authorList>
            <person name="Whiteford S."/>
        </authorList>
    </citation>
    <scope>NUCLEOTIDE SEQUENCE</scope>
</reference>
<feature type="transmembrane region" description="Helical" evidence="10">
    <location>
        <begin position="41"/>
        <end position="64"/>
    </location>
</feature>
<feature type="transmembrane region" description="Helical" evidence="10">
    <location>
        <begin position="341"/>
        <end position="362"/>
    </location>
</feature>
<feature type="transmembrane region" description="Helical" evidence="10">
    <location>
        <begin position="76"/>
        <end position="93"/>
    </location>
</feature>
<dbReference type="Proteomes" id="UP000653454">
    <property type="component" value="Unassembled WGS sequence"/>
</dbReference>
<accession>A0A8S4FUZ9</accession>
<feature type="transmembrane region" description="Helical" evidence="10">
    <location>
        <begin position="135"/>
        <end position="157"/>
    </location>
</feature>
<evidence type="ECO:0000256" key="1">
    <source>
        <dbReference type="ARBA" id="ARBA00004651"/>
    </source>
</evidence>
<dbReference type="GO" id="GO:0004984">
    <property type="term" value="F:olfactory receptor activity"/>
    <property type="evidence" value="ECO:0007669"/>
    <property type="project" value="InterPro"/>
</dbReference>
<keyword evidence="3 10" id="KW-0716">Sensory transduction</keyword>
<dbReference type="GO" id="GO:0005549">
    <property type="term" value="F:odorant binding"/>
    <property type="evidence" value="ECO:0007669"/>
    <property type="project" value="InterPro"/>
</dbReference>
<keyword evidence="5 10" id="KW-0552">Olfaction</keyword>
<dbReference type="GO" id="GO:0007165">
    <property type="term" value="P:signal transduction"/>
    <property type="evidence" value="ECO:0007669"/>
    <property type="project" value="UniProtKB-KW"/>
</dbReference>
<evidence type="ECO:0000256" key="2">
    <source>
        <dbReference type="ARBA" id="ARBA00022475"/>
    </source>
</evidence>
<evidence type="ECO:0000256" key="8">
    <source>
        <dbReference type="ARBA" id="ARBA00023170"/>
    </source>
</evidence>
<dbReference type="PANTHER" id="PTHR21137:SF35">
    <property type="entry name" value="ODORANT RECEPTOR 19A-RELATED"/>
    <property type="match status" value="1"/>
</dbReference>
<dbReference type="AlphaFoldDB" id="A0A8S4FUZ9"/>
<dbReference type="PANTHER" id="PTHR21137">
    <property type="entry name" value="ODORANT RECEPTOR"/>
    <property type="match status" value="1"/>
</dbReference>
<protein>
    <recommendedName>
        <fullName evidence="10">Odorant receptor</fullName>
    </recommendedName>
</protein>
<comment type="subcellular location">
    <subcellularLocation>
        <location evidence="1 10">Cell membrane</location>
        <topology evidence="1 10">Multi-pass membrane protein</topology>
    </subcellularLocation>
</comment>
<name>A0A8S4FUZ9_PLUXY</name>
<evidence type="ECO:0000256" key="9">
    <source>
        <dbReference type="ARBA" id="ARBA00023224"/>
    </source>
</evidence>
<comment type="similarity">
    <text evidence="10">Belongs to the insect chemoreceptor superfamily. Heteromeric odorant receptor channel (TC 1.A.69) family.</text>
</comment>
<evidence type="ECO:0000256" key="3">
    <source>
        <dbReference type="ARBA" id="ARBA00022606"/>
    </source>
</evidence>